<organism evidence="7 8">
    <name type="scientific">Sporotomaculum syntrophicum</name>
    <dbReference type="NCBI Taxonomy" id="182264"/>
    <lineage>
        <taxon>Bacteria</taxon>
        <taxon>Bacillati</taxon>
        <taxon>Bacillota</taxon>
        <taxon>Clostridia</taxon>
        <taxon>Eubacteriales</taxon>
        <taxon>Desulfallaceae</taxon>
        <taxon>Sporotomaculum</taxon>
    </lineage>
</organism>
<feature type="transmembrane region" description="Helical" evidence="5">
    <location>
        <begin position="6"/>
        <end position="27"/>
    </location>
</feature>
<evidence type="ECO:0000256" key="5">
    <source>
        <dbReference type="SAM" id="Phobius"/>
    </source>
</evidence>
<dbReference type="AlphaFoldDB" id="A0A9D2WRR3"/>
<feature type="transmembrane region" description="Helical" evidence="5">
    <location>
        <begin position="270"/>
        <end position="290"/>
    </location>
</feature>
<dbReference type="GO" id="GO:0016020">
    <property type="term" value="C:membrane"/>
    <property type="evidence" value="ECO:0007669"/>
    <property type="project" value="UniProtKB-SubCell"/>
</dbReference>
<comment type="subcellular location">
    <subcellularLocation>
        <location evidence="1">Membrane</location>
        <topology evidence="1">Multi-pass membrane protein</topology>
    </subcellularLocation>
</comment>
<feature type="transmembrane region" description="Helical" evidence="5">
    <location>
        <begin position="220"/>
        <end position="236"/>
    </location>
</feature>
<feature type="transmembrane region" description="Helical" evidence="5">
    <location>
        <begin position="196"/>
        <end position="213"/>
    </location>
</feature>
<feature type="transmembrane region" description="Helical" evidence="5">
    <location>
        <begin position="242"/>
        <end position="258"/>
    </location>
</feature>
<evidence type="ECO:0000313" key="8">
    <source>
        <dbReference type="Proteomes" id="UP000798488"/>
    </source>
</evidence>
<evidence type="ECO:0000256" key="4">
    <source>
        <dbReference type="ARBA" id="ARBA00023136"/>
    </source>
</evidence>
<keyword evidence="8" id="KW-1185">Reference proteome</keyword>
<dbReference type="OrthoDB" id="2803905at2"/>
<feature type="transmembrane region" description="Helical" evidence="5">
    <location>
        <begin position="128"/>
        <end position="147"/>
    </location>
</feature>
<dbReference type="Pfam" id="PF04932">
    <property type="entry name" value="Wzy_C"/>
    <property type="match status" value="1"/>
</dbReference>
<evidence type="ECO:0000256" key="3">
    <source>
        <dbReference type="ARBA" id="ARBA00022989"/>
    </source>
</evidence>
<protein>
    <recommendedName>
        <fullName evidence="6">O-antigen ligase-related domain-containing protein</fullName>
    </recommendedName>
</protein>
<comment type="caution">
    <text evidence="7">The sequence shown here is derived from an EMBL/GenBank/DDBJ whole genome shotgun (WGS) entry which is preliminary data.</text>
</comment>
<keyword evidence="4 5" id="KW-0472">Membrane</keyword>
<proteinExistence type="predicted"/>
<feature type="domain" description="O-antigen ligase-related" evidence="6">
    <location>
        <begin position="226"/>
        <end position="362"/>
    </location>
</feature>
<keyword evidence="2 5" id="KW-0812">Transmembrane</keyword>
<sequence>MKKSRIVQNSCIFCAGASTVLFLIGWLNDTTLFMLIGCIFVFIPLLFADDVSLFSLIFFYIPNIRMFKLSGGSSMTVIGFFTVAFLLRIVLASKLKINSKVIQYLLLYWATVFISMIINQNLSQLLPLIRYSIDIMLFFSLCILYKSQLFSFFIKLKNYFLAGTLSALTCGIIFQLINQTNIQDIRFAGVNNDPNYYGVIMATAFSVVILSIVGRFTKKITPSIFLAMLILIGGLLSLSRGFVIALSINILLILYLLFSRKTFNMKQKGWIVFIVILLIIFTSGLLNDYFMTIFNRFIEDESGGGRIEIWAQYLLIISSNYKTFLFGLGSSTRIWEQGIIMFVPHNTIIDIFVAFGILGIISTILLYISFVFVLKDLTGINKFNKIGFCPFISLLLGYSFLSGIHSDSFIFLSLFTLFMCALFSAKRNTKADWPIPDLSDTQ</sequence>
<feature type="transmembrane region" description="Helical" evidence="5">
    <location>
        <begin position="159"/>
        <end position="176"/>
    </location>
</feature>
<dbReference type="Proteomes" id="UP000798488">
    <property type="component" value="Unassembled WGS sequence"/>
</dbReference>
<dbReference type="EMBL" id="LSRS01000001">
    <property type="protein sequence ID" value="KAF1086370.1"/>
    <property type="molecule type" value="Genomic_DNA"/>
</dbReference>
<name>A0A9D2WRR3_9FIRM</name>
<evidence type="ECO:0000256" key="2">
    <source>
        <dbReference type="ARBA" id="ARBA00022692"/>
    </source>
</evidence>
<dbReference type="InterPro" id="IPR051533">
    <property type="entry name" value="WaaL-like"/>
</dbReference>
<dbReference type="PANTHER" id="PTHR37422:SF17">
    <property type="entry name" value="O-ANTIGEN LIGASE"/>
    <property type="match status" value="1"/>
</dbReference>
<dbReference type="RefSeq" id="WP_161820536.1">
    <property type="nucleotide sequence ID" value="NZ_LSRS01000001.1"/>
</dbReference>
<reference evidence="7" key="1">
    <citation type="submission" date="2016-02" db="EMBL/GenBank/DDBJ databases">
        <title>Draft Genome Sequence of Sporotomaculum syntrophicum Strain FB, a Syntrophic Benzoate Degrader.</title>
        <authorList>
            <person name="Nobu M.K."/>
            <person name="Narihiro T."/>
            <person name="Qiu Y.-L."/>
            <person name="Ohashi A."/>
            <person name="Liu W.-T."/>
            <person name="Yuji S."/>
        </authorList>
    </citation>
    <scope>NUCLEOTIDE SEQUENCE</scope>
    <source>
        <strain evidence="7">FB</strain>
    </source>
</reference>
<keyword evidence="3 5" id="KW-1133">Transmembrane helix</keyword>
<dbReference type="PANTHER" id="PTHR37422">
    <property type="entry name" value="TEICHURONIC ACID BIOSYNTHESIS PROTEIN TUAE"/>
    <property type="match status" value="1"/>
</dbReference>
<gene>
    <name evidence="7" type="ORF">SPSYN_00088</name>
</gene>
<evidence type="ECO:0000256" key="1">
    <source>
        <dbReference type="ARBA" id="ARBA00004141"/>
    </source>
</evidence>
<feature type="transmembrane region" description="Helical" evidence="5">
    <location>
        <begin position="34"/>
        <end position="61"/>
    </location>
</feature>
<feature type="transmembrane region" description="Helical" evidence="5">
    <location>
        <begin position="409"/>
        <end position="425"/>
    </location>
</feature>
<feature type="transmembrane region" description="Helical" evidence="5">
    <location>
        <begin position="351"/>
        <end position="374"/>
    </location>
</feature>
<evidence type="ECO:0000259" key="6">
    <source>
        <dbReference type="Pfam" id="PF04932"/>
    </source>
</evidence>
<feature type="transmembrane region" description="Helical" evidence="5">
    <location>
        <begin position="104"/>
        <end position="122"/>
    </location>
</feature>
<dbReference type="InterPro" id="IPR007016">
    <property type="entry name" value="O-antigen_ligase-rel_domated"/>
</dbReference>
<feature type="transmembrane region" description="Helical" evidence="5">
    <location>
        <begin position="73"/>
        <end position="92"/>
    </location>
</feature>
<evidence type="ECO:0000313" key="7">
    <source>
        <dbReference type="EMBL" id="KAF1086370.1"/>
    </source>
</evidence>
<accession>A0A9D2WRR3</accession>